<dbReference type="GO" id="GO:0042558">
    <property type="term" value="P:pteridine-containing compound metabolic process"/>
    <property type="evidence" value="ECO:0007669"/>
    <property type="project" value="InterPro"/>
</dbReference>
<organism evidence="2 3">
    <name type="scientific">Caballeronia concitans</name>
    <dbReference type="NCBI Taxonomy" id="1777133"/>
    <lineage>
        <taxon>Bacteria</taxon>
        <taxon>Pseudomonadati</taxon>
        <taxon>Pseudomonadota</taxon>
        <taxon>Betaproteobacteria</taxon>
        <taxon>Burkholderiales</taxon>
        <taxon>Burkholderiaceae</taxon>
        <taxon>Caballeronia</taxon>
    </lineage>
</organism>
<dbReference type="AlphaFoldDB" id="A0A658QWT6"/>
<dbReference type="RefSeq" id="WP_040052384.1">
    <property type="nucleotide sequence ID" value="NZ_FCNV02000004.1"/>
</dbReference>
<dbReference type="SUPFAM" id="SSF54909">
    <property type="entry name" value="Dimeric alpha+beta barrel"/>
    <property type="match status" value="1"/>
</dbReference>
<reference evidence="2 3" key="1">
    <citation type="submission" date="2016-01" db="EMBL/GenBank/DDBJ databases">
        <authorList>
            <person name="Peeters C."/>
        </authorList>
    </citation>
    <scope>NUCLEOTIDE SEQUENCE [LARGE SCALE GENOMIC DNA]</scope>
    <source>
        <strain evidence="2">LMG 29315</strain>
    </source>
</reference>
<gene>
    <name evidence="2" type="ORF">AWB72_02498</name>
</gene>
<evidence type="ECO:0000313" key="3">
    <source>
        <dbReference type="Proteomes" id="UP000198263"/>
    </source>
</evidence>
<dbReference type="Proteomes" id="UP000198263">
    <property type="component" value="Unassembled WGS sequence"/>
</dbReference>
<evidence type="ECO:0000259" key="1">
    <source>
        <dbReference type="PROSITE" id="PS50972"/>
    </source>
</evidence>
<name>A0A658QWT6_9BURK</name>
<dbReference type="InterPro" id="IPR000489">
    <property type="entry name" value="Pterin-binding_dom"/>
</dbReference>
<protein>
    <recommendedName>
        <fullName evidence="1">Pterin-binding domain-containing protein</fullName>
    </recommendedName>
</protein>
<feature type="domain" description="Pterin-binding" evidence="1">
    <location>
        <begin position="47"/>
        <end position="100"/>
    </location>
</feature>
<dbReference type="OrthoDB" id="9804891at2"/>
<keyword evidence="3" id="KW-1185">Reference proteome</keyword>
<evidence type="ECO:0000313" key="2">
    <source>
        <dbReference type="EMBL" id="SAL29964.1"/>
    </source>
</evidence>
<dbReference type="EMBL" id="FCNV02000004">
    <property type="protein sequence ID" value="SAL29964.1"/>
    <property type="molecule type" value="Genomic_DNA"/>
</dbReference>
<dbReference type="Gene3D" id="3.30.70.100">
    <property type="match status" value="1"/>
</dbReference>
<comment type="caution">
    <text evidence="2">The sequence shown here is derived from an EMBL/GenBank/DDBJ whole genome shotgun (WGS) entry which is preliminary data.</text>
</comment>
<sequence>MVKTALFVRLEAKPGKEQEVESFLMSGLPLVEQEPATIAWFALKIAPSVYGIFDAFPDDAGREAHLSGKVAETLMARAADLFANAPEIMNIHVLAAKLPS</sequence>
<proteinExistence type="predicted"/>
<dbReference type="InterPro" id="IPR011008">
    <property type="entry name" value="Dimeric_a/b-barrel"/>
</dbReference>
<dbReference type="PROSITE" id="PS50972">
    <property type="entry name" value="PTERIN_BINDING"/>
    <property type="match status" value="1"/>
</dbReference>
<accession>A0A658QWT6</accession>